<accession>A0A0F3QCH5</accession>
<name>A0A0F3QCH5_RICBE</name>
<dbReference type="Proteomes" id="UP000033661">
    <property type="component" value="Unassembled WGS sequence"/>
</dbReference>
<dbReference type="AlphaFoldDB" id="A0A0F3QCH5"/>
<feature type="transmembrane region" description="Helical" evidence="1">
    <location>
        <begin position="110"/>
        <end position="132"/>
    </location>
</feature>
<keyword evidence="1" id="KW-0812">Transmembrane</keyword>
<dbReference type="RefSeq" id="WP_041804948.1">
    <property type="nucleotide sequence ID" value="NZ_LAOI01000001.1"/>
</dbReference>
<keyword evidence="3" id="KW-1185">Reference proteome</keyword>
<dbReference type="EMBL" id="LAOI01000001">
    <property type="protein sequence ID" value="KJV90290.1"/>
    <property type="molecule type" value="Genomic_DNA"/>
</dbReference>
<sequence>MPDTKKIIIFLTPLSNSKNRKRRKELITNYCKQYNFTILKIIEKNTFEYSILRDLVNQTKDASTTITALVEDKLLNNPNSIILTTVLGTLYLLGLIDTQIYKKSYQEIKLYNGIIIKNDFLSIAAFSLYYTLESYKDKNNFSFS</sequence>
<evidence type="ECO:0000313" key="2">
    <source>
        <dbReference type="EMBL" id="KJV90290.1"/>
    </source>
</evidence>
<proteinExistence type="predicted"/>
<gene>
    <name evidence="2" type="ORF">RBEAN4_1293</name>
</gene>
<evidence type="ECO:0000313" key="3">
    <source>
        <dbReference type="Proteomes" id="UP000033661"/>
    </source>
</evidence>
<keyword evidence="1" id="KW-0472">Membrane</keyword>
<keyword evidence="1" id="KW-1133">Transmembrane helix</keyword>
<dbReference type="PATRIC" id="fig|1359193.3.peg.1252"/>
<comment type="caution">
    <text evidence="2">The sequence shown here is derived from an EMBL/GenBank/DDBJ whole genome shotgun (WGS) entry which is preliminary data.</text>
</comment>
<organism evidence="2 3">
    <name type="scientific">Rickettsia bellii str. RML An4</name>
    <dbReference type="NCBI Taxonomy" id="1359193"/>
    <lineage>
        <taxon>Bacteria</taxon>
        <taxon>Pseudomonadati</taxon>
        <taxon>Pseudomonadota</taxon>
        <taxon>Alphaproteobacteria</taxon>
        <taxon>Rickettsiales</taxon>
        <taxon>Rickettsiaceae</taxon>
        <taxon>Rickettsieae</taxon>
        <taxon>Rickettsia</taxon>
        <taxon>belli group</taxon>
    </lineage>
</organism>
<evidence type="ECO:0000256" key="1">
    <source>
        <dbReference type="SAM" id="Phobius"/>
    </source>
</evidence>
<protein>
    <submittedName>
        <fullName evidence="2">Uncharacterized protein</fullName>
    </submittedName>
</protein>
<reference evidence="2 3" key="1">
    <citation type="submission" date="2015-02" db="EMBL/GenBank/DDBJ databases">
        <title>Genome Sequencing of Rickettsiales.</title>
        <authorList>
            <person name="Daugherty S.C."/>
            <person name="Su Q."/>
            <person name="Abolude K."/>
            <person name="Beier-Sexton M."/>
            <person name="Carlyon J.A."/>
            <person name="Carter R."/>
            <person name="Day N.P."/>
            <person name="Dumler S.J."/>
            <person name="Dyachenko V."/>
            <person name="Godinez A."/>
            <person name="Kurtti T.J."/>
            <person name="Lichay M."/>
            <person name="Mullins K.E."/>
            <person name="Ott S."/>
            <person name="Pappas-Brown V."/>
            <person name="Paris D.H."/>
            <person name="Patel P."/>
            <person name="Richards A.L."/>
            <person name="Sadzewicz L."/>
            <person name="Sears K."/>
            <person name="Seidman D."/>
            <person name="Sengamalay N."/>
            <person name="Stenos J."/>
            <person name="Tallon L.J."/>
            <person name="Vincent G."/>
            <person name="Fraser C.M."/>
            <person name="Munderloh U."/>
            <person name="Dunning-Hotopp J.C."/>
        </authorList>
    </citation>
    <scope>NUCLEOTIDE SEQUENCE [LARGE SCALE GENOMIC DNA]</scope>
    <source>
        <strain evidence="2 3">RML An4</strain>
    </source>
</reference>